<evidence type="ECO:0000313" key="2">
    <source>
        <dbReference type="Proteomes" id="UP000317369"/>
    </source>
</evidence>
<evidence type="ECO:0000313" key="1">
    <source>
        <dbReference type="EMBL" id="QDU32880.1"/>
    </source>
</evidence>
<protein>
    <submittedName>
        <fullName evidence="1">Uncharacterized protein</fullName>
    </submittedName>
</protein>
<dbReference type="EMBL" id="CP036425">
    <property type="protein sequence ID" value="QDU32880.1"/>
    <property type="molecule type" value="Genomic_DNA"/>
</dbReference>
<dbReference type="KEGG" id="pcor:KS4_09190"/>
<name>A0A517YRN4_9BACT</name>
<organism evidence="1 2">
    <name type="scientific">Poriferisphaera corsica</name>
    <dbReference type="NCBI Taxonomy" id="2528020"/>
    <lineage>
        <taxon>Bacteria</taxon>
        <taxon>Pseudomonadati</taxon>
        <taxon>Planctomycetota</taxon>
        <taxon>Phycisphaerae</taxon>
        <taxon>Phycisphaerales</taxon>
        <taxon>Phycisphaeraceae</taxon>
        <taxon>Poriferisphaera</taxon>
    </lineage>
</organism>
<keyword evidence="2" id="KW-1185">Reference proteome</keyword>
<accession>A0A517YRN4</accession>
<reference evidence="1 2" key="1">
    <citation type="submission" date="2019-02" db="EMBL/GenBank/DDBJ databases">
        <title>Deep-cultivation of Planctomycetes and their phenomic and genomic characterization uncovers novel biology.</title>
        <authorList>
            <person name="Wiegand S."/>
            <person name="Jogler M."/>
            <person name="Boedeker C."/>
            <person name="Pinto D."/>
            <person name="Vollmers J."/>
            <person name="Rivas-Marin E."/>
            <person name="Kohn T."/>
            <person name="Peeters S.H."/>
            <person name="Heuer A."/>
            <person name="Rast P."/>
            <person name="Oberbeckmann S."/>
            <person name="Bunk B."/>
            <person name="Jeske O."/>
            <person name="Meyerdierks A."/>
            <person name="Storesund J.E."/>
            <person name="Kallscheuer N."/>
            <person name="Luecker S."/>
            <person name="Lage O.M."/>
            <person name="Pohl T."/>
            <person name="Merkel B.J."/>
            <person name="Hornburger P."/>
            <person name="Mueller R.-W."/>
            <person name="Bruemmer F."/>
            <person name="Labrenz M."/>
            <person name="Spormann A.M."/>
            <person name="Op den Camp H."/>
            <person name="Overmann J."/>
            <person name="Amann R."/>
            <person name="Jetten M.S.M."/>
            <person name="Mascher T."/>
            <person name="Medema M.H."/>
            <person name="Devos D.P."/>
            <person name="Kaster A.-K."/>
            <person name="Ovreas L."/>
            <person name="Rohde M."/>
            <person name="Galperin M.Y."/>
            <person name="Jogler C."/>
        </authorList>
    </citation>
    <scope>NUCLEOTIDE SEQUENCE [LARGE SCALE GENOMIC DNA]</scope>
    <source>
        <strain evidence="1 2">KS4</strain>
    </source>
</reference>
<proteinExistence type="predicted"/>
<dbReference type="Proteomes" id="UP000317369">
    <property type="component" value="Chromosome"/>
</dbReference>
<gene>
    <name evidence="1" type="ORF">KS4_09190</name>
</gene>
<dbReference type="AlphaFoldDB" id="A0A517YRN4"/>
<sequence>MIGAKLLCDVLKLGGIASGVEEIRGQEKGCVLRGEIWGLLMKVGALTDHLRGVHEGCAEVFGGDDVDGS</sequence>